<dbReference type="InterPro" id="IPR001753">
    <property type="entry name" value="Enoyl-CoA_hydra/iso"/>
</dbReference>
<dbReference type="Pfam" id="PF00378">
    <property type="entry name" value="ECH_1"/>
    <property type="match status" value="1"/>
</dbReference>
<dbReference type="SUPFAM" id="SSF52096">
    <property type="entry name" value="ClpP/crotonase"/>
    <property type="match status" value="1"/>
</dbReference>
<keyword evidence="2" id="KW-1185">Reference proteome</keyword>
<dbReference type="KEGG" id="msto:MSTO_54880"/>
<dbReference type="EMBL" id="AP022587">
    <property type="protein sequence ID" value="BBY25283.1"/>
    <property type="molecule type" value="Genomic_DNA"/>
</dbReference>
<evidence type="ECO:0000313" key="1">
    <source>
        <dbReference type="EMBL" id="BBY25283.1"/>
    </source>
</evidence>
<name>A0A7I7QG46_9MYCO</name>
<dbReference type="AlphaFoldDB" id="A0A7I7QG46"/>
<reference evidence="1 2" key="1">
    <citation type="journal article" date="2019" name="Emerg. Microbes Infect.">
        <title>Comprehensive subspecies identification of 175 nontuberculous mycobacteria species based on 7547 genomic profiles.</title>
        <authorList>
            <person name="Matsumoto Y."/>
            <person name="Kinjo T."/>
            <person name="Motooka D."/>
            <person name="Nabeya D."/>
            <person name="Jung N."/>
            <person name="Uechi K."/>
            <person name="Horii T."/>
            <person name="Iida T."/>
            <person name="Fujita J."/>
            <person name="Nakamura S."/>
        </authorList>
    </citation>
    <scope>NUCLEOTIDE SEQUENCE [LARGE SCALE GENOMIC DNA]</scope>
    <source>
        <strain evidence="1 2">JCM 17783</strain>
    </source>
</reference>
<dbReference type="PANTHER" id="PTHR43459">
    <property type="entry name" value="ENOYL-COA HYDRATASE"/>
    <property type="match status" value="1"/>
</dbReference>
<proteinExistence type="predicted"/>
<sequence length="100" mass="11047">MLLLGEKVSGIDAADWGLIHQARGPAELDDPVERLLARLAEGPTVALGLAKQALQYGQHASLSQSMTQELFNLELSCRTNDFKDGLEAFRQRRPPKFDGR</sequence>
<evidence type="ECO:0000313" key="2">
    <source>
        <dbReference type="Proteomes" id="UP000467130"/>
    </source>
</evidence>
<accession>A0A7I7QG46</accession>
<dbReference type="Proteomes" id="UP000467130">
    <property type="component" value="Chromosome"/>
</dbReference>
<dbReference type="InterPro" id="IPR029045">
    <property type="entry name" value="ClpP/crotonase-like_dom_sf"/>
</dbReference>
<dbReference type="GO" id="GO:0003824">
    <property type="term" value="F:catalytic activity"/>
    <property type="evidence" value="ECO:0007669"/>
    <property type="project" value="UniProtKB-ARBA"/>
</dbReference>
<dbReference type="Gene3D" id="3.90.226.10">
    <property type="entry name" value="2-enoyl-CoA Hydratase, Chain A, domain 1"/>
    <property type="match status" value="1"/>
</dbReference>
<dbReference type="PANTHER" id="PTHR43459:SF1">
    <property type="entry name" value="EG:BACN32G11.4 PROTEIN"/>
    <property type="match status" value="1"/>
</dbReference>
<organism evidence="1 2">
    <name type="scientific">Mycobacterium stomatepiae</name>
    <dbReference type="NCBI Taxonomy" id="470076"/>
    <lineage>
        <taxon>Bacteria</taxon>
        <taxon>Bacillati</taxon>
        <taxon>Actinomycetota</taxon>
        <taxon>Actinomycetes</taxon>
        <taxon>Mycobacteriales</taxon>
        <taxon>Mycobacteriaceae</taxon>
        <taxon>Mycobacterium</taxon>
        <taxon>Mycobacterium simiae complex</taxon>
    </lineage>
</organism>
<evidence type="ECO:0008006" key="3">
    <source>
        <dbReference type="Google" id="ProtNLM"/>
    </source>
</evidence>
<gene>
    <name evidence="1" type="ORF">MSTO_54880</name>
</gene>
<protein>
    <recommendedName>
        <fullName evidence="3">Enoyl-CoA hydratase</fullName>
    </recommendedName>
</protein>